<dbReference type="AlphaFoldDB" id="A0A4Z2IKY3"/>
<evidence type="ECO:0000313" key="3">
    <source>
        <dbReference type="Proteomes" id="UP000314294"/>
    </source>
</evidence>
<dbReference type="EMBL" id="SRLO01000079">
    <property type="protein sequence ID" value="TNN77892.1"/>
    <property type="molecule type" value="Genomic_DNA"/>
</dbReference>
<feature type="region of interest" description="Disordered" evidence="1">
    <location>
        <begin position="1"/>
        <end position="26"/>
    </location>
</feature>
<name>A0A4Z2IKY3_9TELE</name>
<evidence type="ECO:0000313" key="2">
    <source>
        <dbReference type="EMBL" id="TNN77892.1"/>
    </source>
</evidence>
<accession>A0A4Z2IKY3</accession>
<keyword evidence="3" id="KW-1185">Reference proteome</keyword>
<gene>
    <name evidence="2" type="ORF">EYF80_011949</name>
</gene>
<evidence type="ECO:0000256" key="1">
    <source>
        <dbReference type="SAM" id="MobiDB-lite"/>
    </source>
</evidence>
<sequence>MAGDTHLATPLGDVTETVHAGSGSGQSWSWADHKAEDLGPGPAVELGFDPLRVCVRGQLLDTVLGDQKQCEGVRIRDLELSVPGLRAQHPRCLLLLEVLDEGHGSIGTGEYIFLMFRNLWRIFSIASGSGGTAPSTPNSCGLLALARARFSLSCCKAPLLTCREPQTKLAAMALASSFLLDM</sequence>
<dbReference type="Proteomes" id="UP000314294">
    <property type="component" value="Unassembled WGS sequence"/>
</dbReference>
<comment type="caution">
    <text evidence="2">The sequence shown here is derived from an EMBL/GenBank/DDBJ whole genome shotgun (WGS) entry which is preliminary data.</text>
</comment>
<proteinExistence type="predicted"/>
<reference evidence="2 3" key="1">
    <citation type="submission" date="2019-03" db="EMBL/GenBank/DDBJ databases">
        <title>First draft genome of Liparis tanakae, snailfish: a comprehensive survey of snailfish specific genes.</title>
        <authorList>
            <person name="Kim W."/>
            <person name="Song I."/>
            <person name="Jeong J.-H."/>
            <person name="Kim D."/>
            <person name="Kim S."/>
            <person name="Ryu S."/>
            <person name="Song J.Y."/>
            <person name="Lee S.K."/>
        </authorList>
    </citation>
    <scope>NUCLEOTIDE SEQUENCE [LARGE SCALE GENOMIC DNA]</scope>
    <source>
        <tissue evidence="2">Muscle</tissue>
    </source>
</reference>
<protein>
    <submittedName>
        <fullName evidence="2">Uncharacterized protein</fullName>
    </submittedName>
</protein>
<organism evidence="2 3">
    <name type="scientific">Liparis tanakae</name>
    <name type="common">Tanaka's snailfish</name>
    <dbReference type="NCBI Taxonomy" id="230148"/>
    <lineage>
        <taxon>Eukaryota</taxon>
        <taxon>Metazoa</taxon>
        <taxon>Chordata</taxon>
        <taxon>Craniata</taxon>
        <taxon>Vertebrata</taxon>
        <taxon>Euteleostomi</taxon>
        <taxon>Actinopterygii</taxon>
        <taxon>Neopterygii</taxon>
        <taxon>Teleostei</taxon>
        <taxon>Neoteleostei</taxon>
        <taxon>Acanthomorphata</taxon>
        <taxon>Eupercaria</taxon>
        <taxon>Perciformes</taxon>
        <taxon>Cottioidei</taxon>
        <taxon>Cottales</taxon>
        <taxon>Liparidae</taxon>
        <taxon>Liparis</taxon>
    </lineage>
</organism>